<dbReference type="AlphaFoldDB" id="A0A656QFM6"/>
<evidence type="ECO:0000313" key="2">
    <source>
        <dbReference type="Proteomes" id="UP000027451"/>
    </source>
</evidence>
<evidence type="ECO:0000313" key="1">
    <source>
        <dbReference type="EMBL" id="KDR28528.1"/>
    </source>
</evidence>
<dbReference type="EMBL" id="JFHD01000018">
    <property type="protein sequence ID" value="KDR28528.1"/>
    <property type="molecule type" value="Genomic_DNA"/>
</dbReference>
<accession>A0A656QFM6</accession>
<dbReference type="Proteomes" id="UP000027451">
    <property type="component" value="Unassembled WGS sequence"/>
</dbReference>
<reference evidence="1 2" key="1">
    <citation type="submission" date="2014-03" db="EMBL/GenBank/DDBJ databases">
        <title>Draft Genome Sequences of Four Burkholderia Strains.</title>
        <authorList>
            <person name="Liu X.Y."/>
            <person name="Li C.X."/>
            <person name="Xu J.H."/>
        </authorList>
    </citation>
    <scope>NUCLEOTIDE SEQUENCE [LARGE SCALE GENOMIC DNA]</scope>
    <source>
        <strain evidence="1 2">OP-1</strain>
    </source>
</reference>
<comment type="caution">
    <text evidence="1">The sequence shown here is derived from an EMBL/GenBank/DDBJ whole genome shotgun (WGS) entry which is preliminary data.</text>
</comment>
<gene>
    <name evidence="1" type="ORF">BG60_11160</name>
</gene>
<sequence>MRTMMDRAITSDDVRELLAAGYAIVEDNSCAEVSHVTVADPVICLSGGRRWTETKDITLRTRAQVSRFLIARS</sequence>
<organism evidence="1 2">
    <name type="scientific">Caballeronia zhejiangensis</name>
    <dbReference type="NCBI Taxonomy" id="871203"/>
    <lineage>
        <taxon>Bacteria</taxon>
        <taxon>Pseudomonadati</taxon>
        <taxon>Pseudomonadota</taxon>
        <taxon>Betaproteobacteria</taxon>
        <taxon>Burkholderiales</taxon>
        <taxon>Burkholderiaceae</taxon>
        <taxon>Caballeronia</taxon>
    </lineage>
</organism>
<name>A0A656QFM6_9BURK</name>
<keyword evidence="2" id="KW-1185">Reference proteome</keyword>
<proteinExistence type="predicted"/>
<dbReference type="OrthoDB" id="9885644at2"/>
<dbReference type="RefSeq" id="WP_029672568.1">
    <property type="nucleotide sequence ID" value="NZ_JFHD01000018.1"/>
</dbReference>
<protein>
    <submittedName>
        <fullName evidence="1">Uncharacterized protein</fullName>
    </submittedName>
</protein>